<evidence type="ECO:0000313" key="4">
    <source>
        <dbReference type="Proteomes" id="UP001187415"/>
    </source>
</evidence>
<accession>A0AA88LKT0</accession>
<dbReference type="Proteomes" id="UP001187415">
    <property type="component" value="Unassembled WGS sequence"/>
</dbReference>
<keyword evidence="4" id="KW-1185">Reference proteome</keyword>
<reference evidence="3" key="1">
    <citation type="submission" date="2023-07" db="EMBL/GenBank/DDBJ databases">
        <title>Chromosome-level Genome Assembly of Striped Snakehead (Channa striata).</title>
        <authorList>
            <person name="Liu H."/>
        </authorList>
    </citation>
    <scope>NUCLEOTIDE SEQUENCE</scope>
    <source>
        <strain evidence="3">Gz</strain>
        <tissue evidence="3">Muscle</tissue>
    </source>
</reference>
<gene>
    <name evidence="3" type="ORF">Q5P01_023057</name>
</gene>
<dbReference type="EMBL" id="JAUPFM010000019">
    <property type="protein sequence ID" value="KAK2820098.1"/>
    <property type="molecule type" value="Genomic_DNA"/>
</dbReference>
<feature type="region of interest" description="Disordered" evidence="1">
    <location>
        <begin position="87"/>
        <end position="118"/>
    </location>
</feature>
<keyword evidence="2" id="KW-1133">Transmembrane helix</keyword>
<sequence length="118" mass="13536">MKGSLRVTAESWQRSQFTDPLLSGSRPSACVCVYLEPLFVFVIIAGRKRRKGGKMSGAVTAASHPIERFTHMLTLLYQKLRHGPAEKKGIKLEREKPEQEEPTVEEESEWRRRKRLKG</sequence>
<keyword evidence="2" id="KW-0472">Membrane</keyword>
<dbReference type="AlphaFoldDB" id="A0AA88LKT0"/>
<keyword evidence="2" id="KW-0812">Transmembrane</keyword>
<proteinExistence type="predicted"/>
<evidence type="ECO:0000256" key="2">
    <source>
        <dbReference type="SAM" id="Phobius"/>
    </source>
</evidence>
<protein>
    <submittedName>
        <fullName evidence="3">Uncharacterized protein</fullName>
    </submittedName>
</protein>
<feature type="transmembrane region" description="Helical" evidence="2">
    <location>
        <begin position="26"/>
        <end position="46"/>
    </location>
</feature>
<comment type="caution">
    <text evidence="3">The sequence shown here is derived from an EMBL/GenBank/DDBJ whole genome shotgun (WGS) entry which is preliminary data.</text>
</comment>
<organism evidence="3 4">
    <name type="scientific">Channa striata</name>
    <name type="common">Snakehead murrel</name>
    <name type="synonym">Ophicephalus striatus</name>
    <dbReference type="NCBI Taxonomy" id="64152"/>
    <lineage>
        <taxon>Eukaryota</taxon>
        <taxon>Metazoa</taxon>
        <taxon>Chordata</taxon>
        <taxon>Craniata</taxon>
        <taxon>Vertebrata</taxon>
        <taxon>Euteleostomi</taxon>
        <taxon>Actinopterygii</taxon>
        <taxon>Neopterygii</taxon>
        <taxon>Teleostei</taxon>
        <taxon>Neoteleostei</taxon>
        <taxon>Acanthomorphata</taxon>
        <taxon>Anabantaria</taxon>
        <taxon>Anabantiformes</taxon>
        <taxon>Channoidei</taxon>
        <taxon>Channidae</taxon>
        <taxon>Channa</taxon>
    </lineage>
</organism>
<evidence type="ECO:0000313" key="3">
    <source>
        <dbReference type="EMBL" id="KAK2820098.1"/>
    </source>
</evidence>
<feature type="compositionally biased region" description="Basic and acidic residues" evidence="1">
    <location>
        <begin position="87"/>
        <end position="99"/>
    </location>
</feature>
<evidence type="ECO:0000256" key="1">
    <source>
        <dbReference type="SAM" id="MobiDB-lite"/>
    </source>
</evidence>
<name>A0AA88LKT0_CHASR</name>